<reference evidence="4 5" key="1">
    <citation type="submission" date="2016-07" db="EMBL/GenBank/DDBJ databases">
        <title>Pervasive Adenine N6-methylation of Active Genes in Fungi.</title>
        <authorList>
            <consortium name="DOE Joint Genome Institute"/>
            <person name="Mondo S.J."/>
            <person name="Dannebaum R.O."/>
            <person name="Kuo R.C."/>
            <person name="Labutti K."/>
            <person name="Haridas S."/>
            <person name="Kuo A."/>
            <person name="Salamov A."/>
            <person name="Ahrendt S.R."/>
            <person name="Lipzen A."/>
            <person name="Sullivan W."/>
            <person name="Andreopoulos W.B."/>
            <person name="Clum A."/>
            <person name="Lindquist E."/>
            <person name="Daum C."/>
            <person name="Ramamoorthy G.K."/>
            <person name="Gryganskyi A."/>
            <person name="Culley D."/>
            <person name="Magnuson J.K."/>
            <person name="James T.Y."/>
            <person name="O'Malley M.A."/>
            <person name="Stajich J.E."/>
            <person name="Spatafora J.W."/>
            <person name="Visel A."/>
            <person name="Grigoriev I.V."/>
        </authorList>
    </citation>
    <scope>NUCLEOTIDE SEQUENCE [LARGE SCALE GENOMIC DNA]</scope>
    <source>
        <strain evidence="4 5">NRRL 3301</strain>
    </source>
</reference>
<evidence type="ECO:0000256" key="1">
    <source>
        <dbReference type="SAM" id="MobiDB-lite"/>
    </source>
</evidence>
<comment type="caution">
    <text evidence="4">The sequence shown here is derived from an EMBL/GenBank/DDBJ whole genome shotgun (WGS) entry which is preliminary data.</text>
</comment>
<gene>
    <name evidence="4" type="ORF">DM01DRAFT_1333760</name>
</gene>
<feature type="signal peptide" evidence="3">
    <location>
        <begin position="1"/>
        <end position="19"/>
    </location>
</feature>
<protein>
    <submittedName>
        <fullName evidence="4">Uncharacterized protein</fullName>
    </submittedName>
</protein>
<feature type="transmembrane region" description="Helical" evidence="2">
    <location>
        <begin position="204"/>
        <end position="227"/>
    </location>
</feature>
<dbReference type="EMBL" id="MCGT01000007">
    <property type="protein sequence ID" value="ORX58088.1"/>
    <property type="molecule type" value="Genomic_DNA"/>
</dbReference>
<evidence type="ECO:0000313" key="5">
    <source>
        <dbReference type="Proteomes" id="UP000242146"/>
    </source>
</evidence>
<keyword evidence="3" id="KW-0732">Signal</keyword>
<keyword evidence="2" id="KW-0472">Membrane</keyword>
<feature type="region of interest" description="Disordered" evidence="1">
    <location>
        <begin position="53"/>
        <end position="120"/>
    </location>
</feature>
<evidence type="ECO:0000313" key="4">
    <source>
        <dbReference type="EMBL" id="ORX58088.1"/>
    </source>
</evidence>
<keyword evidence="5" id="KW-1185">Reference proteome</keyword>
<accession>A0A1X2GNV5</accession>
<sequence length="250" mass="28778">MKRRLVLLTLLYHLYPALAYLPLQSDLIHELAMDEWPVEEEMAKLLQQEQYQPDMFPPTEPNLDYTNDEDDEEEEDEEDDVDDDDNHFDEDDNDNDIDNQGHYQDSLDAGLHPPPSYLLEKETPQHADDVDLAAANQPMSQDTIPPTSRLQLLEQKRIDELDRAIVTSLEQAIDTVKNSRPIRYIPLNDPPLVDPSISSTHASWSLASTFSLFLSLCILSLIVGMTWKGWRKRDYQLPTHQAYTKKSSVD</sequence>
<name>A0A1X2GNV5_9FUNG</name>
<organism evidence="4 5">
    <name type="scientific">Hesseltinella vesiculosa</name>
    <dbReference type="NCBI Taxonomy" id="101127"/>
    <lineage>
        <taxon>Eukaryota</taxon>
        <taxon>Fungi</taxon>
        <taxon>Fungi incertae sedis</taxon>
        <taxon>Mucoromycota</taxon>
        <taxon>Mucoromycotina</taxon>
        <taxon>Mucoromycetes</taxon>
        <taxon>Mucorales</taxon>
        <taxon>Cunninghamellaceae</taxon>
        <taxon>Hesseltinella</taxon>
    </lineage>
</organism>
<evidence type="ECO:0000256" key="3">
    <source>
        <dbReference type="SAM" id="SignalP"/>
    </source>
</evidence>
<keyword evidence="2" id="KW-0812">Transmembrane</keyword>
<proteinExistence type="predicted"/>
<feature type="chain" id="PRO_5012936627" evidence="3">
    <location>
        <begin position="20"/>
        <end position="250"/>
    </location>
</feature>
<keyword evidence="2" id="KW-1133">Transmembrane helix</keyword>
<evidence type="ECO:0000256" key="2">
    <source>
        <dbReference type="SAM" id="Phobius"/>
    </source>
</evidence>
<dbReference type="OrthoDB" id="10650989at2759"/>
<dbReference type="Proteomes" id="UP000242146">
    <property type="component" value="Unassembled WGS sequence"/>
</dbReference>
<feature type="compositionally biased region" description="Acidic residues" evidence="1">
    <location>
        <begin position="66"/>
        <end position="97"/>
    </location>
</feature>
<dbReference type="AlphaFoldDB" id="A0A1X2GNV5"/>